<dbReference type="Gene3D" id="3.90.550.10">
    <property type="entry name" value="Spore Coat Polysaccharide Biosynthesis Protein SpsA, Chain A"/>
    <property type="match status" value="1"/>
</dbReference>
<comment type="caution">
    <text evidence="2">The sequence shown here is derived from an EMBL/GenBank/DDBJ whole genome shotgun (WGS) entry which is preliminary data.</text>
</comment>
<dbReference type="PANTHER" id="PTHR46390">
    <property type="entry name" value="MANNOSE-1-PHOSPHATE GUANYLYLTRANSFERASE"/>
    <property type="match status" value="1"/>
</dbReference>
<gene>
    <name evidence="2" type="ORF">BZM27_45215</name>
</gene>
<name>A0A4R0X510_9BURK</name>
<evidence type="ECO:0000313" key="2">
    <source>
        <dbReference type="EMBL" id="TCG03862.1"/>
    </source>
</evidence>
<feature type="domain" description="Nucleotidyl transferase" evidence="1">
    <location>
        <begin position="4"/>
        <end position="91"/>
    </location>
</feature>
<keyword evidence="2" id="KW-0413">Isomerase</keyword>
<dbReference type="AlphaFoldDB" id="A0A4R0X510"/>
<protein>
    <submittedName>
        <fullName evidence="2">Mannose-1-phosphate guanylyltransferase/mannose-6-phosphate isomerase</fullName>
    </submittedName>
</protein>
<dbReference type="GO" id="GO:0004475">
    <property type="term" value="F:mannose-1-phosphate guanylyltransferase (GTP) activity"/>
    <property type="evidence" value="ECO:0007669"/>
    <property type="project" value="TreeGrafter"/>
</dbReference>
<keyword evidence="3" id="KW-1185">Reference proteome</keyword>
<dbReference type="Pfam" id="PF00483">
    <property type="entry name" value="NTP_transferase"/>
    <property type="match status" value="1"/>
</dbReference>
<reference evidence="2 3" key="1">
    <citation type="submission" date="2017-02" db="EMBL/GenBank/DDBJ databases">
        <title>Paraburkholderia sophoroidis sp. nov. and Paraburkholderia steynii sp. nov. rhizobial symbionts of the fynbos legume Hypocalyptus sophoroides.</title>
        <authorList>
            <person name="Steenkamp E.T."/>
            <person name="Beukes C.W."/>
            <person name="Van Zyl E."/>
            <person name="Avontuur J."/>
            <person name="Chan W.Y."/>
            <person name="Hassen A."/>
            <person name="Palmer M."/>
            <person name="Mthombeni L."/>
            <person name="Phalane F."/>
            <person name="Sereme K."/>
            <person name="Venter S.N."/>
        </authorList>
    </citation>
    <scope>NUCLEOTIDE SEQUENCE [LARGE SCALE GENOMIC DNA]</scope>
    <source>
        <strain evidence="2 3">HC1.1ba</strain>
    </source>
</reference>
<feature type="non-terminal residue" evidence="2">
    <location>
        <position position="110"/>
    </location>
</feature>
<dbReference type="Proteomes" id="UP000294200">
    <property type="component" value="Unassembled WGS sequence"/>
</dbReference>
<dbReference type="InterPro" id="IPR029044">
    <property type="entry name" value="Nucleotide-diphossugar_trans"/>
</dbReference>
<dbReference type="GO" id="GO:0016853">
    <property type="term" value="F:isomerase activity"/>
    <property type="evidence" value="ECO:0007669"/>
    <property type="project" value="UniProtKB-KW"/>
</dbReference>
<dbReference type="GO" id="GO:0009298">
    <property type="term" value="P:GDP-mannose biosynthetic process"/>
    <property type="evidence" value="ECO:0007669"/>
    <property type="project" value="TreeGrafter"/>
</dbReference>
<keyword evidence="2" id="KW-0808">Transferase</keyword>
<proteinExistence type="predicted"/>
<accession>A0A4R0X510</accession>
<dbReference type="EMBL" id="MWML01000325">
    <property type="protein sequence ID" value="TCG03862.1"/>
    <property type="molecule type" value="Genomic_DNA"/>
</dbReference>
<dbReference type="InterPro" id="IPR051161">
    <property type="entry name" value="Mannose-6P_isomerase_type2"/>
</dbReference>
<evidence type="ECO:0000259" key="1">
    <source>
        <dbReference type="Pfam" id="PF00483"/>
    </source>
</evidence>
<sequence length="110" mass="11832">MRSSTLGVPPERAETGYGYIKTGLPAELAARAASNDSSKSPRRKRRNNTVASGEYWWNSGVFVMRASVWLAAITACRPEIAAACRASYERASFASDGSLQLDRAAFAACP</sequence>
<dbReference type="SUPFAM" id="SSF53448">
    <property type="entry name" value="Nucleotide-diphospho-sugar transferases"/>
    <property type="match status" value="1"/>
</dbReference>
<dbReference type="InterPro" id="IPR005835">
    <property type="entry name" value="NTP_transferase_dom"/>
</dbReference>
<dbReference type="PANTHER" id="PTHR46390:SF1">
    <property type="entry name" value="MANNOSE-1-PHOSPHATE GUANYLYLTRANSFERASE"/>
    <property type="match status" value="1"/>
</dbReference>
<keyword evidence="2" id="KW-0548">Nucleotidyltransferase</keyword>
<evidence type="ECO:0000313" key="3">
    <source>
        <dbReference type="Proteomes" id="UP000294200"/>
    </source>
</evidence>
<organism evidence="2 3">
    <name type="scientific">Paraburkholderia steynii</name>
    <dbReference type="NCBI Taxonomy" id="1245441"/>
    <lineage>
        <taxon>Bacteria</taxon>
        <taxon>Pseudomonadati</taxon>
        <taxon>Pseudomonadota</taxon>
        <taxon>Betaproteobacteria</taxon>
        <taxon>Burkholderiales</taxon>
        <taxon>Burkholderiaceae</taxon>
        <taxon>Paraburkholderia</taxon>
    </lineage>
</organism>